<comment type="caution">
    <text evidence="2">The sequence shown here is derived from an EMBL/GenBank/DDBJ whole genome shotgun (WGS) entry which is preliminary data.</text>
</comment>
<protein>
    <submittedName>
        <fullName evidence="2">Unnamed protein product</fullName>
    </submittedName>
</protein>
<organism evidence="2 3">
    <name type="scientific">Phytophthora lilii</name>
    <dbReference type="NCBI Taxonomy" id="2077276"/>
    <lineage>
        <taxon>Eukaryota</taxon>
        <taxon>Sar</taxon>
        <taxon>Stramenopiles</taxon>
        <taxon>Oomycota</taxon>
        <taxon>Peronosporomycetes</taxon>
        <taxon>Peronosporales</taxon>
        <taxon>Peronosporaceae</taxon>
        <taxon>Phytophthora</taxon>
    </lineage>
</organism>
<feature type="region of interest" description="Disordered" evidence="1">
    <location>
        <begin position="1529"/>
        <end position="1549"/>
    </location>
</feature>
<dbReference type="PROSITE" id="PS50096">
    <property type="entry name" value="IQ"/>
    <property type="match status" value="4"/>
</dbReference>
<evidence type="ECO:0000313" key="3">
    <source>
        <dbReference type="Proteomes" id="UP001165083"/>
    </source>
</evidence>
<reference evidence="2" key="1">
    <citation type="submission" date="2023-04" db="EMBL/GenBank/DDBJ databases">
        <title>Phytophthora lilii NBRC 32176.</title>
        <authorList>
            <person name="Ichikawa N."/>
            <person name="Sato H."/>
            <person name="Tonouchi N."/>
        </authorList>
    </citation>
    <scope>NUCLEOTIDE SEQUENCE</scope>
    <source>
        <strain evidence="2">NBRC 32176</strain>
    </source>
</reference>
<feature type="region of interest" description="Disordered" evidence="1">
    <location>
        <begin position="334"/>
        <end position="353"/>
    </location>
</feature>
<dbReference type="Proteomes" id="UP001165083">
    <property type="component" value="Unassembled WGS sequence"/>
</dbReference>
<keyword evidence="3" id="KW-1185">Reference proteome</keyword>
<dbReference type="Pfam" id="PF00612">
    <property type="entry name" value="IQ"/>
    <property type="match status" value="3"/>
</dbReference>
<dbReference type="OrthoDB" id="66612at2759"/>
<dbReference type="SMART" id="SM00015">
    <property type="entry name" value="IQ"/>
    <property type="match status" value="4"/>
</dbReference>
<evidence type="ECO:0000256" key="1">
    <source>
        <dbReference type="SAM" id="MobiDB-lite"/>
    </source>
</evidence>
<dbReference type="EMBL" id="BSXW01000175">
    <property type="protein sequence ID" value="GMF13904.1"/>
    <property type="molecule type" value="Genomic_DNA"/>
</dbReference>
<dbReference type="InterPro" id="IPR000048">
    <property type="entry name" value="IQ_motif_EF-hand-BS"/>
</dbReference>
<gene>
    <name evidence="2" type="ORF">Plil01_000433100</name>
</gene>
<evidence type="ECO:0000313" key="2">
    <source>
        <dbReference type="EMBL" id="GMF13904.1"/>
    </source>
</evidence>
<sequence>MRPKNVTRASRASVAGHISGAHLGETVDVLDLLRLATLETVEAIVVWRNYKQRSKTNDKSGIRSPTKLEPEQFKWNGINYLLKLASDLEFLGKHTGLMDWLGFTLQRNPFILPLNLDCRAKLLAEQYSNLQPLKRTDTAESNRFLQVGGKRFQSIRESLQNSSGDNGKPATDGEALAHALAERKRAKTPYETRVINDEELVPHTPSKAGALRPKSRVLQRTGKTKYSSVLPSQIGEVDMARHHEAEIVVLKEEAAFGRYARDIHGRIVPEDEAVRRFSMVGLSDNAYNIPSTLESSYRAEDPDGNILRLGNPSQSDVPGKLYAKKRSGMLGPISKPEWRSFERPPPPRRRARGAQLEETLAAERKANAQLGVLLDLIREEMERKAMDVAYFESCSELQVYSEELKAFTIQAQRELNTLRQEYEEKKYMYQSKIINIQKKEDLLNTFKAQHKAVIDTTVIVSLNQEQQRREDQEQAAVRTVAAAEQHEHDQATPLVQHFCATQIQKFVRGMLARESYERMKIEFVVASTFIQAGVRGFLVRRRVAKMYWHNTASVHLQRAARGWLARQLAQAKRRRRLQENSAVKIQKVVRGQHGRVRMLKIRKLVGWRLQLALAAQSVNAVALQELAASCQNMIALPNLMKTGANVTSDEKPLPALVLGIIRLLMIFTSDADDEWDIPNTRWREAARFLRCGVSVTRRMQKIADAAAGASRASMSLSGGFAAAGVAASTPYLRESRLGAALLDAYTGDLDFRAETFERIPRGWQAAVAIFRWTTAFCAITRLQHLLDPSASLLDPFLVVRRTLSNREIQHELTERRDADHNDEELARRFVPAELVQARGYPLHRPRPLLLVVSTDVPRKARATILDKLQMALPGLFLTITRSPASTKRSLGAEDSTHTFDFKAICDVLALGHSVILEGDVGLRDVTQRAFLSCFATIKNGLHPPPTCILLRGTITNRSDLFGPKEGSDKAEEMYREEARRIMVDADVKLALDRTTRLRLELAEDAIARDMVEQAKSGFGDLGPAPSPALVVVMEAVIVLLTPGKAYDGPSQSDFATSSVSWRLSRRLLAQPGFLRTKLNQVDVTKIPSANLVALERYLRHELWPNAVVVRSQVASSRLLFALAAWVESVVRTARLIAGDGAGFLPPEITRFGPIPGLFERVVVFNNSPTDYVQEGAGEDSAMLQLMDAVLADVRVFRTAHLLVSSHVNASTQHRKIKPSDEEERCVVTLFHECRRIFANVYSPSTGQRWLTVISEDEINKLLTPTAMPQGGESRADKLPPQSHTDMYARLARLCLLQRRRIEDVPESIEPRSPYELVVCPHAVRLYRHILQLGGYFTTITIAELARGHVQIDAFVHGSNLNKTSAQTGPLTLVVELESILGRLSAAQARRIFVSSPCIPSLMLDRLHLYGVTQTRMVLPEFQQTATHALKLGVRTTERAPGRVLLRRAVKAPENHSNGAASGERRIFTLIELHEQGYFKATFYTPGSSMHHSIRLSRGAAETLLHLSRNITPSQLQRVLLKSFCFSASEPKQGPGNDTDDEQEPEEEEKEVIRCYRLRRRVVARFPCVLRFTEEPQQRVTKNHIKRAYVQVELCEQESTQEEANANLNSRTERSPDSLRYRVWLPESCVQHTLDLHENEIEASLPAELSWKLASSSERRMASQEIVRRFFQWDPNGGKENGCVVAHLPCGSFWATEVLPVIPFATKANTTTDEDLREQQPIAQRDDKDTEVSVVSCIHLLDDLDTESDDEEDDEFNGDRVEESKHTRKIYSYDTEEDVHRGSYRANGLYVVVRVTMCAKLLRDLQPTLASPTDRVRERDSFTIKFFVYHPASSGSAIAEIHGRRYLREVVGPDKAFLIASSSLDHLMRHIILSRLDAQIGQVASDGKKSLKVAFMRDRLYAKQKATPVTKTFERDSAINAAKLIDESRRQGIAGERGVKVLTTAKVLPRCGRTLITVFDVSTSRRLNHEVKASEVGVVLRVDAYVCETSQRLSLLLESSDLVHIVGCDGKDLLLPTVNNDEHLREIKALEKRRSQKLALMVLDYLRVEHRSDGRGDRLVLSDYFCSPINETNTSRRLFKTIRAVGHDQVLLSGYLDAYSEGNDVTKKSKAGSLRLELYDPASSSRCHINLSDAVLCLMLGLPESVEMDKILNSSLNASVRLDRANLMTHLCSFLHIEKLSAISNGAVDRPSTFAMELMFNELRAKDCMAQHFRRGNTEPYRDGIQCFSSTRITTGRRGEFFSLHVQLVRELDTNGLAPQSIRSWLYCSAFAPSELLVSSRKFESEEIPAEIVVLLPTPSATDEERMSAFFSKVCESLRIEIGDPGVDQVHTDPEGKARVTKTVVLDFS</sequence>
<name>A0A9W6THX8_9STRA</name>
<accession>A0A9W6THX8</accession>
<proteinExistence type="predicted"/>
<dbReference type="Gene3D" id="1.20.5.190">
    <property type="match status" value="1"/>
</dbReference>
<feature type="compositionally biased region" description="Acidic residues" evidence="1">
    <location>
        <begin position="1537"/>
        <end position="1549"/>
    </location>
</feature>